<dbReference type="Pfam" id="PF00535">
    <property type="entry name" value="Glycos_transf_2"/>
    <property type="match status" value="1"/>
</dbReference>
<keyword evidence="2" id="KW-0808">Transferase</keyword>
<dbReference type="RefSeq" id="WP_002570764.1">
    <property type="nucleotide sequence ID" value="NZ_BAABZS010000002.1"/>
</dbReference>
<proteinExistence type="predicted"/>
<accession>A0A6N2UFY3</accession>
<dbReference type="Gene3D" id="3.90.550.10">
    <property type="entry name" value="Spore Coat Polysaccharide Biosynthesis Protein SpsA, Chain A"/>
    <property type="match status" value="1"/>
</dbReference>
<sequence length="324" mass="38372">MIKMKARSRISIIVPVYNVEKYINQCIQSVLSQDYPEFELIIIDDGSTDRTLEICNQYLYNSHINVFSQEHGGQAKARNLGIQMASGDYIAFLDGDDFWEENYLDRLDKIINKSNCDLCIGNKYYCLKNGSKVMYQVFDMENEWCVDSLERVKDIIFYEGSIPGSMCLTIYNRSFLLKHNIMFSEDLICNEDFDFFIRGVLSAQSISLIGYCFYNYRQDNILSTYYNISSDKLLTYMRVYKKWFDYLKNKSEQEYKNILLGISKNYRWIFGARNSLDKNDKKIQEVADFLQSTHYILDYSEKKTFITTIKRIKKYILFGRLKRE</sequence>
<dbReference type="PANTHER" id="PTHR22916:SF3">
    <property type="entry name" value="UDP-GLCNAC:BETAGAL BETA-1,3-N-ACETYLGLUCOSAMINYLTRANSFERASE-LIKE PROTEIN 1"/>
    <property type="match status" value="1"/>
</dbReference>
<evidence type="ECO:0000313" key="2">
    <source>
        <dbReference type="EMBL" id="VYT14316.1"/>
    </source>
</evidence>
<dbReference type="EC" id="2.4.-.-" evidence="2"/>
<name>A0A6N2UFY3_9FIRM</name>
<dbReference type="SUPFAM" id="SSF53448">
    <property type="entry name" value="Nucleotide-diphospho-sugar transferases"/>
    <property type="match status" value="1"/>
</dbReference>
<dbReference type="EMBL" id="CACRTF010000011">
    <property type="protein sequence ID" value="VYT14316.1"/>
    <property type="molecule type" value="Genomic_DNA"/>
</dbReference>
<dbReference type="InterPro" id="IPR029044">
    <property type="entry name" value="Nucleotide-diphossugar_trans"/>
</dbReference>
<keyword evidence="2" id="KW-0328">Glycosyltransferase</keyword>
<protein>
    <submittedName>
        <fullName evidence="2">Putative glycosyltransferase EpsJ</fullName>
        <ecNumber evidence="2">2.4.-.-</ecNumber>
    </submittedName>
</protein>
<gene>
    <name evidence="2" type="primary">epsJ_2</name>
    <name evidence="2" type="ORF">CBLFYP116_02030</name>
</gene>
<dbReference type="AlphaFoldDB" id="A0A6N2UFY3"/>
<organism evidence="2">
    <name type="scientific">Enterocloster bolteae</name>
    <dbReference type="NCBI Taxonomy" id="208479"/>
    <lineage>
        <taxon>Bacteria</taxon>
        <taxon>Bacillati</taxon>
        <taxon>Bacillota</taxon>
        <taxon>Clostridia</taxon>
        <taxon>Lachnospirales</taxon>
        <taxon>Lachnospiraceae</taxon>
        <taxon>Enterocloster</taxon>
    </lineage>
</organism>
<feature type="domain" description="Glycosyltransferase 2-like" evidence="1">
    <location>
        <begin position="11"/>
        <end position="132"/>
    </location>
</feature>
<reference evidence="2" key="1">
    <citation type="submission" date="2019-11" db="EMBL/GenBank/DDBJ databases">
        <authorList>
            <person name="Feng L."/>
        </authorList>
    </citation>
    <scope>NUCLEOTIDE SEQUENCE</scope>
    <source>
        <strain evidence="2">CbolteaeLFYP116</strain>
    </source>
</reference>
<dbReference type="GeneID" id="23114567"/>
<dbReference type="GO" id="GO:0016758">
    <property type="term" value="F:hexosyltransferase activity"/>
    <property type="evidence" value="ECO:0007669"/>
    <property type="project" value="UniProtKB-ARBA"/>
</dbReference>
<dbReference type="CDD" id="cd00761">
    <property type="entry name" value="Glyco_tranf_GTA_type"/>
    <property type="match status" value="1"/>
</dbReference>
<evidence type="ECO:0000259" key="1">
    <source>
        <dbReference type="Pfam" id="PF00535"/>
    </source>
</evidence>
<dbReference type="InterPro" id="IPR001173">
    <property type="entry name" value="Glyco_trans_2-like"/>
</dbReference>
<dbReference type="PANTHER" id="PTHR22916">
    <property type="entry name" value="GLYCOSYLTRANSFERASE"/>
    <property type="match status" value="1"/>
</dbReference>